<evidence type="ECO:0000313" key="3">
    <source>
        <dbReference type="Proteomes" id="UP000051515"/>
    </source>
</evidence>
<dbReference type="OrthoDB" id="9810250at2"/>
<dbReference type="EMBL" id="AZDY01000037">
    <property type="protein sequence ID" value="KRK83282.1"/>
    <property type="molecule type" value="Genomic_DNA"/>
</dbReference>
<evidence type="ECO:0000259" key="1">
    <source>
        <dbReference type="Pfam" id="PF14278"/>
    </source>
</evidence>
<name>A0A0R1KTK3_9LACO</name>
<gene>
    <name evidence="2" type="ORF">FC78_GL002092</name>
</gene>
<dbReference type="STRING" id="1423788.FC78_GL002092"/>
<dbReference type="Gene3D" id="1.10.357.10">
    <property type="entry name" value="Tetracycline Repressor, domain 2"/>
    <property type="match status" value="1"/>
</dbReference>
<comment type="caution">
    <text evidence="2">The sequence shown here is derived from an EMBL/GenBank/DDBJ whole genome shotgun (WGS) entry which is preliminary data.</text>
</comment>
<dbReference type="InterPro" id="IPR009057">
    <property type="entry name" value="Homeodomain-like_sf"/>
</dbReference>
<feature type="domain" description="Transcriptional regulator TetR C-terminal Firmicutes type" evidence="1">
    <location>
        <begin position="84"/>
        <end position="164"/>
    </location>
</feature>
<evidence type="ECO:0000313" key="2">
    <source>
        <dbReference type="EMBL" id="KRK83282.1"/>
    </source>
</evidence>
<dbReference type="InterPro" id="IPR039532">
    <property type="entry name" value="TetR_C_Firmicutes"/>
</dbReference>
<dbReference type="Proteomes" id="UP000051515">
    <property type="component" value="Unassembled WGS sequence"/>
</dbReference>
<proteinExistence type="predicted"/>
<sequence>MTLKNQTKLLFAKKLEEMLKNIPMDKIRIVNLCKRCDTIPQTFYYHFHDKYELVAWIFLYDFSLIYGDKEPEYSIASIKRNLIQMEKRKTFYQRTYTDHSQNSINQYIQKFNIVSAKAAVEDFYQTKLTSEQEYAIKYHSYGSMGLFNEWLNNLSSITIEELATFQYQHTPEFLKAAYQNYSFRNSKIFK</sequence>
<dbReference type="AlphaFoldDB" id="A0A0R1KTK3"/>
<accession>A0A0R1KTK3</accession>
<organism evidence="2 3">
    <name type="scientific">Companilactobacillus bobalius DSM 19674</name>
    <dbReference type="NCBI Taxonomy" id="1423788"/>
    <lineage>
        <taxon>Bacteria</taxon>
        <taxon>Bacillati</taxon>
        <taxon>Bacillota</taxon>
        <taxon>Bacilli</taxon>
        <taxon>Lactobacillales</taxon>
        <taxon>Lactobacillaceae</taxon>
        <taxon>Companilactobacillus</taxon>
        <taxon>Companilactobacillus bobalius</taxon>
    </lineage>
</organism>
<dbReference type="PATRIC" id="fig|1423788.3.peg.2159"/>
<dbReference type="SUPFAM" id="SSF46689">
    <property type="entry name" value="Homeodomain-like"/>
    <property type="match status" value="1"/>
</dbReference>
<dbReference type="RefSeq" id="WP_056952732.1">
    <property type="nucleotide sequence ID" value="NZ_AZDY01000037.1"/>
</dbReference>
<reference evidence="2 3" key="1">
    <citation type="journal article" date="2015" name="Genome Announc.">
        <title>Expanding the biotechnology potential of lactobacilli through comparative genomics of 213 strains and associated genera.</title>
        <authorList>
            <person name="Sun Z."/>
            <person name="Harris H.M."/>
            <person name="McCann A."/>
            <person name="Guo C."/>
            <person name="Argimon S."/>
            <person name="Zhang W."/>
            <person name="Yang X."/>
            <person name="Jeffery I.B."/>
            <person name="Cooney J.C."/>
            <person name="Kagawa T.F."/>
            <person name="Liu W."/>
            <person name="Song Y."/>
            <person name="Salvetti E."/>
            <person name="Wrobel A."/>
            <person name="Rasinkangas P."/>
            <person name="Parkhill J."/>
            <person name="Rea M.C."/>
            <person name="O'Sullivan O."/>
            <person name="Ritari J."/>
            <person name="Douillard F.P."/>
            <person name="Paul Ross R."/>
            <person name="Yang R."/>
            <person name="Briner A.E."/>
            <person name="Felis G.E."/>
            <person name="de Vos W.M."/>
            <person name="Barrangou R."/>
            <person name="Klaenhammer T.R."/>
            <person name="Caufield P.W."/>
            <person name="Cui Y."/>
            <person name="Zhang H."/>
            <person name="O'Toole P.W."/>
        </authorList>
    </citation>
    <scope>NUCLEOTIDE SEQUENCE [LARGE SCALE GENOMIC DNA]</scope>
    <source>
        <strain evidence="2 3">DSM 19674</strain>
    </source>
</reference>
<protein>
    <submittedName>
        <fullName evidence="2">Transcriptional regulator, tetR family protein</fullName>
    </submittedName>
</protein>
<dbReference type="Pfam" id="PF14278">
    <property type="entry name" value="TetR_C_8"/>
    <property type="match status" value="1"/>
</dbReference>
<keyword evidence="3" id="KW-1185">Reference proteome</keyword>